<dbReference type="PANTHER" id="PTHR22993:SF9">
    <property type="entry name" value="FORMAMIDOPYRIMIDINE-DNA GLYCOSYLASE"/>
    <property type="match status" value="1"/>
</dbReference>
<evidence type="ECO:0000256" key="13">
    <source>
        <dbReference type="ARBA" id="ARBA00023295"/>
    </source>
</evidence>
<dbReference type="STRING" id="1390249.BHU72_09585"/>
<keyword evidence="13 15" id="KW-0326">Glycosidase</keyword>
<evidence type="ECO:0000256" key="14">
    <source>
        <dbReference type="ARBA" id="ARBA00044632"/>
    </source>
</evidence>
<evidence type="ECO:0000256" key="15">
    <source>
        <dbReference type="HAMAP-Rule" id="MF_00103"/>
    </source>
</evidence>
<comment type="catalytic activity">
    <reaction evidence="14 15">
        <text>2'-deoxyribonucleotide-(2'-deoxyribose 5'-phosphate)-2'-deoxyribonucleotide-DNA = a 3'-end 2'-deoxyribonucleotide-(2,3-dehydro-2,3-deoxyribose 5'-phosphate)-DNA + a 5'-end 5'-phospho-2'-deoxyribonucleoside-DNA + H(+)</text>
        <dbReference type="Rhea" id="RHEA:66592"/>
        <dbReference type="Rhea" id="RHEA-COMP:13180"/>
        <dbReference type="Rhea" id="RHEA-COMP:16897"/>
        <dbReference type="Rhea" id="RHEA-COMP:17067"/>
        <dbReference type="ChEBI" id="CHEBI:15378"/>
        <dbReference type="ChEBI" id="CHEBI:136412"/>
        <dbReference type="ChEBI" id="CHEBI:157695"/>
        <dbReference type="ChEBI" id="CHEBI:167181"/>
        <dbReference type="EC" id="4.2.99.18"/>
    </reaction>
</comment>
<dbReference type="AlphaFoldDB" id="A0A1E5L2V4"/>
<name>A0A1E5L2V4_9FIRM</name>
<comment type="cofactor">
    <cofactor evidence="15">
        <name>Zn(2+)</name>
        <dbReference type="ChEBI" id="CHEBI:29105"/>
    </cofactor>
    <text evidence="15">Binds 1 zinc ion per subunit.</text>
</comment>
<dbReference type="EC" id="3.2.2.23" evidence="15"/>
<reference evidence="18 19" key="1">
    <citation type="submission" date="2016-09" db="EMBL/GenBank/DDBJ databases">
        <title>Desulfuribacillus arsenicus sp. nov., an obligately anaerobic, dissimilatory arsenic- and antimonate-reducing bacterium isolated from anoxic sediments.</title>
        <authorList>
            <person name="Abin C.A."/>
            <person name="Hollibaugh J.T."/>
        </authorList>
    </citation>
    <scope>NUCLEOTIDE SEQUENCE [LARGE SCALE GENOMIC DNA]</scope>
    <source>
        <strain evidence="18 19">MLFW-2</strain>
    </source>
</reference>
<evidence type="ECO:0000256" key="4">
    <source>
        <dbReference type="ARBA" id="ARBA00022723"/>
    </source>
</evidence>
<dbReference type="NCBIfam" id="TIGR00577">
    <property type="entry name" value="fpg"/>
    <property type="match status" value="1"/>
</dbReference>
<keyword evidence="19" id="KW-1185">Reference proteome</keyword>
<evidence type="ECO:0000256" key="8">
    <source>
        <dbReference type="ARBA" id="ARBA00022833"/>
    </source>
</evidence>
<evidence type="ECO:0000313" key="18">
    <source>
        <dbReference type="EMBL" id="OEH84452.1"/>
    </source>
</evidence>
<evidence type="ECO:0000256" key="6">
    <source>
        <dbReference type="ARBA" id="ARBA00022771"/>
    </source>
</evidence>
<dbReference type="PROSITE" id="PS51066">
    <property type="entry name" value="ZF_FPG_2"/>
    <property type="match status" value="1"/>
</dbReference>
<evidence type="ECO:0000256" key="1">
    <source>
        <dbReference type="ARBA" id="ARBA00001668"/>
    </source>
</evidence>
<evidence type="ECO:0000259" key="17">
    <source>
        <dbReference type="PROSITE" id="PS51068"/>
    </source>
</evidence>
<evidence type="ECO:0000256" key="5">
    <source>
        <dbReference type="ARBA" id="ARBA00022763"/>
    </source>
</evidence>
<protein>
    <recommendedName>
        <fullName evidence="15">Formamidopyrimidine-DNA glycosylase</fullName>
        <shortName evidence="15">Fapy-DNA glycosylase</shortName>
        <ecNumber evidence="15">3.2.2.23</ecNumber>
    </recommendedName>
    <alternativeName>
        <fullName evidence="15">DNA-(apurinic or apyrimidinic site) lyase MutM</fullName>
        <shortName evidence="15">AP lyase MutM</shortName>
        <ecNumber evidence="15">4.2.99.18</ecNumber>
    </alternativeName>
</protein>
<dbReference type="SUPFAM" id="SSF46946">
    <property type="entry name" value="S13-like H2TH domain"/>
    <property type="match status" value="1"/>
</dbReference>
<dbReference type="InterPro" id="IPR000214">
    <property type="entry name" value="Znf_DNA_glyclase/AP_lyase"/>
</dbReference>
<comment type="similarity">
    <text evidence="2 15">Belongs to the FPG family.</text>
</comment>
<keyword evidence="7 15" id="KW-0378">Hydrolase</keyword>
<dbReference type="SUPFAM" id="SSF57716">
    <property type="entry name" value="Glucocorticoid receptor-like (DNA-binding domain)"/>
    <property type="match status" value="1"/>
</dbReference>
<dbReference type="RefSeq" id="WP_069703165.1">
    <property type="nucleotide sequence ID" value="NZ_MJAT01000038.1"/>
</dbReference>
<dbReference type="Pfam" id="PF06831">
    <property type="entry name" value="H2TH"/>
    <property type="match status" value="1"/>
</dbReference>
<accession>A0A1E5L2V4</accession>
<keyword evidence="4 15" id="KW-0479">Metal-binding</keyword>
<dbReference type="EC" id="4.2.99.18" evidence="15"/>
<evidence type="ECO:0000313" key="19">
    <source>
        <dbReference type="Proteomes" id="UP000095255"/>
    </source>
</evidence>
<feature type="active site" description="Proton donor" evidence="15">
    <location>
        <position position="3"/>
    </location>
</feature>
<feature type="binding site" evidence="15">
    <location>
        <position position="155"/>
    </location>
    <ligand>
        <name>DNA</name>
        <dbReference type="ChEBI" id="CHEBI:16991"/>
    </ligand>
</feature>
<keyword evidence="9 15" id="KW-0238">DNA-binding</keyword>
<dbReference type="InterPro" id="IPR015887">
    <property type="entry name" value="DNA_glyclase_Znf_dom_DNA_BS"/>
</dbReference>
<dbReference type="GO" id="GO:0006284">
    <property type="term" value="P:base-excision repair"/>
    <property type="evidence" value="ECO:0007669"/>
    <property type="project" value="InterPro"/>
</dbReference>
<comment type="caution">
    <text evidence="18">The sequence shown here is derived from an EMBL/GenBank/DDBJ whole genome shotgun (WGS) entry which is preliminary data.</text>
</comment>
<evidence type="ECO:0000256" key="9">
    <source>
        <dbReference type="ARBA" id="ARBA00023125"/>
    </source>
</evidence>
<sequence length="276" mass="31772">MPELPEVETIKRTLEQLVLHKTIEDVTINLARIVRSPEPDQFRALLKGKQILAIDRRGKYLLFRLSSHYTLISHLRMEGNYGVFNSMDAAATHTHVIFHFDDGEELRYRDTRQFGTMDLVKNQDVDQLKFFRNLGKEPFDLSLTEKLFYEKIKKKNKSIKAVLLDQEVVAGIGNIYADEILFRSRIRPEMLANNLTKPKIHAIYENMKIVLREAIEAGGSSVKSYVNGQGKMGLFQQQLYVYQKHGTPCLVCGDEIVKTRVAGRGTHYCPKCQKLR</sequence>
<feature type="binding site" evidence="15">
    <location>
        <position position="112"/>
    </location>
    <ligand>
        <name>DNA</name>
        <dbReference type="ChEBI" id="CHEBI:16991"/>
    </ligand>
</feature>
<dbReference type="SMART" id="SM00898">
    <property type="entry name" value="Fapy_DNA_glyco"/>
    <property type="match status" value="1"/>
</dbReference>
<dbReference type="NCBIfam" id="NF002211">
    <property type="entry name" value="PRK01103.1"/>
    <property type="match status" value="1"/>
</dbReference>
<feature type="domain" description="FPG-type" evidence="16">
    <location>
        <begin position="240"/>
        <end position="274"/>
    </location>
</feature>
<evidence type="ECO:0000256" key="12">
    <source>
        <dbReference type="ARBA" id="ARBA00023268"/>
    </source>
</evidence>
<evidence type="ECO:0000256" key="3">
    <source>
        <dbReference type="ARBA" id="ARBA00011245"/>
    </source>
</evidence>
<dbReference type="GO" id="GO:0034039">
    <property type="term" value="F:8-oxo-7,8-dihydroguanine DNA N-glycosylase activity"/>
    <property type="evidence" value="ECO:0007669"/>
    <property type="project" value="TreeGrafter"/>
</dbReference>
<feature type="active site" description="Schiff-base intermediate with DNA" evidence="15">
    <location>
        <position position="2"/>
    </location>
</feature>
<keyword evidence="11 15" id="KW-0456">Lyase</keyword>
<dbReference type="SMART" id="SM01232">
    <property type="entry name" value="H2TH"/>
    <property type="match status" value="1"/>
</dbReference>
<evidence type="ECO:0000256" key="7">
    <source>
        <dbReference type="ARBA" id="ARBA00022801"/>
    </source>
</evidence>
<evidence type="ECO:0000259" key="16">
    <source>
        <dbReference type="PROSITE" id="PS51066"/>
    </source>
</evidence>
<dbReference type="Pfam" id="PF01149">
    <property type="entry name" value="Fapy_DNA_glyco"/>
    <property type="match status" value="1"/>
</dbReference>
<dbReference type="GO" id="GO:0003684">
    <property type="term" value="F:damaged DNA binding"/>
    <property type="evidence" value="ECO:0007669"/>
    <property type="project" value="InterPro"/>
</dbReference>
<dbReference type="OrthoDB" id="9800855at2"/>
<dbReference type="GO" id="GO:0003690">
    <property type="term" value="F:double-stranded DNA binding"/>
    <property type="evidence" value="ECO:0007669"/>
    <property type="project" value="UniProtKB-ARBA"/>
</dbReference>
<dbReference type="InterPro" id="IPR010979">
    <property type="entry name" value="Ribosomal_uS13-like_H2TH"/>
</dbReference>
<keyword evidence="12 15" id="KW-0511">Multifunctional enzyme</keyword>
<dbReference type="PROSITE" id="PS01242">
    <property type="entry name" value="ZF_FPG_1"/>
    <property type="match status" value="1"/>
</dbReference>
<keyword evidence="8 15" id="KW-0862">Zinc</keyword>
<dbReference type="HAMAP" id="MF_00103">
    <property type="entry name" value="Fapy_DNA_glycosyl"/>
    <property type="match status" value="1"/>
</dbReference>
<proteinExistence type="inferred from homology"/>
<dbReference type="Proteomes" id="UP000095255">
    <property type="component" value="Unassembled WGS sequence"/>
</dbReference>
<dbReference type="GO" id="GO:0140078">
    <property type="term" value="F:class I DNA-(apurinic or apyrimidinic site) endonuclease activity"/>
    <property type="evidence" value="ECO:0007669"/>
    <property type="project" value="UniProtKB-EC"/>
</dbReference>
<dbReference type="Gene3D" id="3.20.190.10">
    <property type="entry name" value="MutM-like, N-terminal"/>
    <property type="match status" value="1"/>
</dbReference>
<organism evidence="18 19">
    <name type="scientific">Desulfuribacillus stibiiarsenatis</name>
    <dbReference type="NCBI Taxonomy" id="1390249"/>
    <lineage>
        <taxon>Bacteria</taxon>
        <taxon>Bacillati</taxon>
        <taxon>Bacillota</taxon>
        <taxon>Desulfuribacillia</taxon>
        <taxon>Desulfuribacillales</taxon>
        <taxon>Desulfuribacillaceae</taxon>
        <taxon>Desulfuribacillus</taxon>
    </lineage>
</organism>
<evidence type="ECO:0000256" key="11">
    <source>
        <dbReference type="ARBA" id="ARBA00023239"/>
    </source>
</evidence>
<evidence type="ECO:0000256" key="2">
    <source>
        <dbReference type="ARBA" id="ARBA00009409"/>
    </source>
</evidence>
<comment type="catalytic activity">
    <reaction evidence="1 15">
        <text>Hydrolysis of DNA containing ring-opened 7-methylguanine residues, releasing 2,6-diamino-4-hydroxy-5-(N-methyl)formamidopyrimidine.</text>
        <dbReference type="EC" id="3.2.2.23"/>
    </reaction>
</comment>
<feature type="active site" description="Proton donor; for beta-elimination activity" evidence="15">
    <location>
        <position position="59"/>
    </location>
</feature>
<keyword evidence="10 15" id="KW-0234">DNA repair</keyword>
<feature type="binding site" evidence="15">
    <location>
        <position position="93"/>
    </location>
    <ligand>
        <name>DNA</name>
        <dbReference type="ChEBI" id="CHEBI:16991"/>
    </ligand>
</feature>
<dbReference type="PANTHER" id="PTHR22993">
    <property type="entry name" value="FORMAMIDOPYRIMIDINE-DNA GLYCOSYLASE"/>
    <property type="match status" value="1"/>
</dbReference>
<dbReference type="SUPFAM" id="SSF81624">
    <property type="entry name" value="N-terminal domain of MutM-like DNA repair proteins"/>
    <property type="match status" value="1"/>
</dbReference>
<comment type="subunit">
    <text evidence="3 15">Monomer.</text>
</comment>
<dbReference type="EMBL" id="MJAT01000038">
    <property type="protein sequence ID" value="OEH84452.1"/>
    <property type="molecule type" value="Genomic_DNA"/>
</dbReference>
<dbReference type="FunFam" id="1.10.8.50:FF:000003">
    <property type="entry name" value="Formamidopyrimidine-DNA glycosylase"/>
    <property type="match status" value="1"/>
</dbReference>
<keyword evidence="6 15" id="KW-0863">Zinc-finger</keyword>
<dbReference type="Pfam" id="PF06827">
    <property type="entry name" value="zf-FPG_IleRS"/>
    <property type="match status" value="1"/>
</dbReference>
<dbReference type="InterPro" id="IPR012319">
    <property type="entry name" value="FPG_cat"/>
</dbReference>
<dbReference type="FunFam" id="3.20.190.10:FF:000001">
    <property type="entry name" value="Formamidopyrimidine-DNA glycosylase"/>
    <property type="match status" value="1"/>
</dbReference>
<dbReference type="PROSITE" id="PS51068">
    <property type="entry name" value="FPG_CAT"/>
    <property type="match status" value="1"/>
</dbReference>
<evidence type="ECO:0000256" key="10">
    <source>
        <dbReference type="ARBA" id="ARBA00023204"/>
    </source>
</evidence>
<feature type="active site" description="Proton donor; for delta-elimination activity" evidence="15">
    <location>
        <position position="264"/>
    </location>
</feature>
<comment type="function">
    <text evidence="15">Involved in base excision repair of DNA damaged by oxidation or by mutagenic agents. Acts as DNA glycosylase that recognizes and removes damaged bases. Has a preference for oxidized purines, such as 7,8-dihydro-8-oxoguanine (8-oxoG). Has AP (apurinic/apyrimidinic) lyase activity and introduces nicks in the DNA strand. Cleaves the DNA backbone by beta-delta elimination to generate a single-strand break at the site of the removed base with both 3'- and 5'-phosphates.</text>
</comment>
<feature type="domain" description="Formamidopyrimidine-DNA glycosylase catalytic" evidence="17">
    <location>
        <begin position="2"/>
        <end position="115"/>
    </location>
</feature>
<dbReference type="CDD" id="cd08966">
    <property type="entry name" value="EcFpg-like_N"/>
    <property type="match status" value="1"/>
</dbReference>
<gene>
    <name evidence="15" type="primary">mutM</name>
    <name evidence="15" type="synonym">fpg</name>
    <name evidence="18" type="ORF">BHU72_09585</name>
</gene>
<dbReference type="InterPro" id="IPR015886">
    <property type="entry name" value="H2TH_FPG"/>
</dbReference>
<dbReference type="InterPro" id="IPR010663">
    <property type="entry name" value="Znf_FPG/IleRS"/>
</dbReference>
<dbReference type="Gene3D" id="1.10.8.50">
    <property type="match status" value="1"/>
</dbReference>
<dbReference type="GO" id="GO:0008270">
    <property type="term" value="F:zinc ion binding"/>
    <property type="evidence" value="ECO:0007669"/>
    <property type="project" value="UniProtKB-UniRule"/>
</dbReference>
<dbReference type="InterPro" id="IPR020629">
    <property type="entry name" value="FPG_Glyclase"/>
</dbReference>
<dbReference type="InterPro" id="IPR035937">
    <property type="entry name" value="FPG_N"/>
</dbReference>
<keyword evidence="5 15" id="KW-0227">DNA damage</keyword>